<name>A0A7W5ESW8_9GAMM</name>
<comment type="caution">
    <text evidence="2">The sequence shown here is derived from an EMBL/GenBank/DDBJ whole genome shotgun (WGS) entry which is preliminary data.</text>
</comment>
<dbReference type="EMBL" id="JACHXR010000003">
    <property type="protein sequence ID" value="MBB3230834.1"/>
    <property type="molecule type" value="Genomic_DNA"/>
</dbReference>
<feature type="region of interest" description="Disordered" evidence="1">
    <location>
        <begin position="73"/>
        <end position="95"/>
    </location>
</feature>
<evidence type="ECO:0000313" key="2">
    <source>
        <dbReference type="EMBL" id="MBB3230834.1"/>
    </source>
</evidence>
<sequence>MKRTMLWSVVGYTAVIGAGLLTRHAAREAYRKTAGAAPPENPGRRDTRWREALVWGMASGALVGVARVVGHRLGDEARRRSERRRPRRALKHPGD</sequence>
<keyword evidence="3" id="KW-1185">Reference proteome</keyword>
<dbReference type="AlphaFoldDB" id="A0A7W5ESW8"/>
<proteinExistence type="predicted"/>
<organism evidence="2 3">
    <name type="scientific">Halomonas stenophila</name>
    <dbReference type="NCBI Taxonomy" id="795312"/>
    <lineage>
        <taxon>Bacteria</taxon>
        <taxon>Pseudomonadati</taxon>
        <taxon>Pseudomonadota</taxon>
        <taxon>Gammaproteobacteria</taxon>
        <taxon>Oceanospirillales</taxon>
        <taxon>Halomonadaceae</taxon>
        <taxon>Halomonas</taxon>
    </lineage>
</organism>
<protein>
    <recommendedName>
        <fullName evidence="4">DUF4235 domain-containing protein</fullName>
    </recommendedName>
</protein>
<evidence type="ECO:0000313" key="3">
    <source>
        <dbReference type="Proteomes" id="UP000518892"/>
    </source>
</evidence>
<feature type="compositionally biased region" description="Basic residues" evidence="1">
    <location>
        <begin position="80"/>
        <end position="95"/>
    </location>
</feature>
<evidence type="ECO:0000256" key="1">
    <source>
        <dbReference type="SAM" id="MobiDB-lite"/>
    </source>
</evidence>
<dbReference type="InterPro" id="IPR025329">
    <property type="entry name" value="DUF4235"/>
</dbReference>
<gene>
    <name evidence="2" type="ORF">FHR97_001683</name>
</gene>
<evidence type="ECO:0008006" key="4">
    <source>
        <dbReference type="Google" id="ProtNLM"/>
    </source>
</evidence>
<dbReference type="Proteomes" id="UP000518892">
    <property type="component" value="Unassembled WGS sequence"/>
</dbReference>
<reference evidence="2 3" key="1">
    <citation type="submission" date="2020-08" db="EMBL/GenBank/DDBJ databases">
        <title>Genomic Encyclopedia of Type Strains, Phase III (KMG-III): the genomes of soil and plant-associated and newly described type strains.</title>
        <authorList>
            <person name="Whitman W."/>
        </authorList>
    </citation>
    <scope>NUCLEOTIDE SEQUENCE [LARGE SCALE GENOMIC DNA]</scope>
    <source>
        <strain evidence="2 3">CECT 7744</strain>
    </source>
</reference>
<dbReference type="RefSeq" id="WP_183383321.1">
    <property type="nucleotide sequence ID" value="NZ_JACHXR010000003.1"/>
</dbReference>
<accession>A0A7W5ESW8</accession>
<dbReference type="Pfam" id="PF14019">
    <property type="entry name" value="DUF4235"/>
    <property type="match status" value="1"/>
</dbReference>